<dbReference type="AlphaFoldDB" id="A0A7S1K9Z6"/>
<sequence>MPPNGGSAEGANGLRELTPQQLHRLSIAMDCLSRDHGLSLDRGEKQRLGGFGVVLPMTDREGRKWAVKVLHEQHDCAKMVGGFQRTGNDVWMELCRQWTPGENIVKIEDVYHLTGPTRNG</sequence>
<name>A0A7S1K9Z6_9ALVE</name>
<reference evidence="1" key="1">
    <citation type="submission" date="2021-01" db="EMBL/GenBank/DDBJ databases">
        <authorList>
            <person name="Corre E."/>
            <person name="Pelletier E."/>
            <person name="Niang G."/>
            <person name="Scheremetjew M."/>
            <person name="Finn R."/>
            <person name="Kale V."/>
            <person name="Holt S."/>
            <person name="Cochrane G."/>
            <person name="Meng A."/>
            <person name="Brown T."/>
            <person name="Cohen L."/>
        </authorList>
    </citation>
    <scope>NUCLEOTIDE SEQUENCE</scope>
    <source>
        <strain evidence="1">CCMP3346</strain>
    </source>
</reference>
<evidence type="ECO:0008006" key="2">
    <source>
        <dbReference type="Google" id="ProtNLM"/>
    </source>
</evidence>
<evidence type="ECO:0000313" key="1">
    <source>
        <dbReference type="EMBL" id="CAD9067307.1"/>
    </source>
</evidence>
<accession>A0A7S1K9Z6</accession>
<dbReference type="EMBL" id="HBGB01037971">
    <property type="protein sequence ID" value="CAD9067307.1"/>
    <property type="molecule type" value="Transcribed_RNA"/>
</dbReference>
<gene>
    <name evidence="1" type="ORF">VBRA1451_LOCUS22380</name>
</gene>
<protein>
    <recommendedName>
        <fullName evidence="2">Protein kinase domain-containing protein</fullName>
    </recommendedName>
</protein>
<organism evidence="1">
    <name type="scientific">Vitrella brassicaformis</name>
    <dbReference type="NCBI Taxonomy" id="1169539"/>
    <lineage>
        <taxon>Eukaryota</taxon>
        <taxon>Sar</taxon>
        <taxon>Alveolata</taxon>
        <taxon>Colpodellida</taxon>
        <taxon>Vitrellaceae</taxon>
        <taxon>Vitrella</taxon>
    </lineage>
</organism>
<proteinExistence type="predicted"/>